<dbReference type="AlphaFoldDB" id="G8ZT51"/>
<sequence>MQQSESTLAIAESFTGTMPTADTINKRAQQFIYDRVNDIFNDVFSFYDSRTMEKKDPAATEEYFCTIDRHVNGIGKLCKSGITVCKVRYKGNTCILIKDEAKRLGMIWDALRIRVQAQVSIFVDHFLDPCRDSECFLSDLVNHWGTMHANYQLFIKEISPLLEYIVINYPSVAKEVTRELKISDYFEMYLISLLRSKLSDHFMRFLEAFLSYLRQKPVLARADLEMQTPLTLMYKYRIPLDNGLTLKDFYFESIGRYSQGNIDVVIDLFFCENLTKYLIRNALITGTISAMLIKETNEIILRNTLMEENTAQKFFESMKDYVNLNSIIGVSQEISSQLAIILAVFESRSMMDELERIYAQVIKSTLMKAITEGLEESMKEACKLALLVKGSSLLDIALKEIIKVLGGPINVMERYLRLCENCIRRNNHEIITGRSQESGKGIVLSLLVPNTLQISPQFLDIYSRSLFRRFILHGPTVIETLQNTCFLECQLLEHFTDLYKLSPEFDRLQTLKIEIFNSSQMAQKFASEQSQPALAMTPLILEKNKVPLVFQENATATNLPLTEEMEQSWDKLTDFYRMTDKRAQFKKLFLIDYLQHFEVETQIILSNSKPLVLDLSFHQTRVLCLFNDSDSLTLDAISSRSRINRGVLTEVLKSFLNIGLLVSDSESYLLNEEFSPDESKIRNGLLRVRMGVTDSKSSHLKRIESPLHMEGQVSYWKQELIRACIVRSLKGEERGLKPNDLFAKVRSQIYGTSVGEFKDALKKNVDDKMITKWRNCYKY</sequence>
<evidence type="ECO:0000313" key="3">
    <source>
        <dbReference type="EMBL" id="CCE91795.1"/>
    </source>
</evidence>
<dbReference type="InParanoid" id="G8ZT51"/>
<evidence type="ECO:0000259" key="2">
    <source>
        <dbReference type="PROSITE" id="PS50069"/>
    </source>
</evidence>
<gene>
    <name evidence="3" type="primary">TDEL0D02110</name>
    <name evidence="3" type="ORF">TDEL_0D02110</name>
</gene>
<dbReference type="Gene3D" id="3.30.230.130">
    <property type="entry name" value="Cullin, Chain C, Domain 2"/>
    <property type="match status" value="1"/>
</dbReference>
<dbReference type="PANTHER" id="PTHR11932">
    <property type="entry name" value="CULLIN"/>
    <property type="match status" value="1"/>
</dbReference>
<dbReference type="Proteomes" id="UP000005627">
    <property type="component" value="Chromosome 4"/>
</dbReference>
<dbReference type="Pfam" id="PF26557">
    <property type="entry name" value="Cullin_AB"/>
    <property type="match status" value="1"/>
</dbReference>
<dbReference type="OrthoDB" id="27073at2759"/>
<dbReference type="eggNOG" id="KOG2166">
    <property type="taxonomic scope" value="Eukaryota"/>
</dbReference>
<dbReference type="EMBL" id="HE616745">
    <property type="protein sequence ID" value="CCE91795.1"/>
    <property type="molecule type" value="Genomic_DNA"/>
</dbReference>
<dbReference type="FunCoup" id="G8ZT51">
    <property type="interactions" value="135"/>
</dbReference>
<evidence type="ECO:0000313" key="4">
    <source>
        <dbReference type="Proteomes" id="UP000005627"/>
    </source>
</evidence>
<protein>
    <recommendedName>
        <fullName evidence="2">Cullin family profile domain-containing protein</fullName>
    </recommendedName>
</protein>
<name>G8ZT51_TORDE</name>
<dbReference type="GeneID" id="11502230"/>
<dbReference type="RefSeq" id="XP_003681006.1">
    <property type="nucleotide sequence ID" value="XM_003680958.1"/>
</dbReference>
<feature type="domain" description="Cullin family profile" evidence="2">
    <location>
        <begin position="410"/>
        <end position="656"/>
    </location>
</feature>
<dbReference type="HOGENOM" id="CLU_337750_0_0_1"/>
<dbReference type="InterPro" id="IPR045093">
    <property type="entry name" value="Cullin"/>
</dbReference>
<keyword evidence="4" id="KW-1185">Reference proteome</keyword>
<comment type="similarity">
    <text evidence="1">Belongs to the cullin family.</text>
</comment>
<organism evidence="3 4">
    <name type="scientific">Torulaspora delbrueckii</name>
    <name type="common">Yeast</name>
    <name type="synonym">Candida colliculosa</name>
    <dbReference type="NCBI Taxonomy" id="4950"/>
    <lineage>
        <taxon>Eukaryota</taxon>
        <taxon>Fungi</taxon>
        <taxon>Dikarya</taxon>
        <taxon>Ascomycota</taxon>
        <taxon>Saccharomycotina</taxon>
        <taxon>Saccharomycetes</taxon>
        <taxon>Saccharomycetales</taxon>
        <taxon>Saccharomycetaceae</taxon>
        <taxon>Torulaspora</taxon>
    </lineage>
</organism>
<dbReference type="InterPro" id="IPR016158">
    <property type="entry name" value="Cullin_homology"/>
</dbReference>
<evidence type="ECO:0000256" key="1">
    <source>
        <dbReference type="PROSITE-ProRule" id="PRU00330"/>
    </source>
</evidence>
<dbReference type="STRING" id="1076872.G8ZT51"/>
<dbReference type="InterPro" id="IPR036317">
    <property type="entry name" value="Cullin_homology_sf"/>
</dbReference>
<reference evidence="3 4" key="1">
    <citation type="journal article" date="2011" name="Proc. Natl. Acad. Sci. U.S.A.">
        <title>Evolutionary erosion of yeast sex chromosomes by mating-type switching accidents.</title>
        <authorList>
            <person name="Gordon J.L."/>
            <person name="Armisen D."/>
            <person name="Proux-Wera E."/>
            <person name="Oheigeartaigh S.S."/>
            <person name="Byrne K.P."/>
            <person name="Wolfe K.H."/>
        </authorList>
    </citation>
    <scope>NUCLEOTIDE SEQUENCE [LARGE SCALE GENOMIC DNA]</scope>
    <source>
        <strain evidence="4">ATCC 10662 / CBS 1146 / NBRC 0425 / NCYC 2629 / NRRL Y-866</strain>
    </source>
</reference>
<dbReference type="KEGG" id="tdl:TDEL_0D02110"/>
<proteinExistence type="inferred from homology"/>
<dbReference type="SUPFAM" id="SSF75632">
    <property type="entry name" value="Cullin homology domain"/>
    <property type="match status" value="1"/>
</dbReference>
<dbReference type="PROSITE" id="PS50069">
    <property type="entry name" value="CULLIN_2"/>
    <property type="match status" value="1"/>
</dbReference>
<accession>G8ZT51</accession>
<dbReference type="InterPro" id="IPR059120">
    <property type="entry name" value="Cullin-like_AB"/>
</dbReference>